<dbReference type="EMBL" id="JAGFBR010000017">
    <property type="protein sequence ID" value="KAH0452068.1"/>
    <property type="molecule type" value="Genomic_DNA"/>
</dbReference>
<organism evidence="1 2">
    <name type="scientific">Dendrobium chrysotoxum</name>
    <name type="common">Orchid</name>
    <dbReference type="NCBI Taxonomy" id="161865"/>
    <lineage>
        <taxon>Eukaryota</taxon>
        <taxon>Viridiplantae</taxon>
        <taxon>Streptophyta</taxon>
        <taxon>Embryophyta</taxon>
        <taxon>Tracheophyta</taxon>
        <taxon>Spermatophyta</taxon>
        <taxon>Magnoliopsida</taxon>
        <taxon>Liliopsida</taxon>
        <taxon>Asparagales</taxon>
        <taxon>Orchidaceae</taxon>
        <taxon>Epidendroideae</taxon>
        <taxon>Malaxideae</taxon>
        <taxon>Dendrobiinae</taxon>
        <taxon>Dendrobium</taxon>
    </lineage>
</organism>
<reference evidence="1 2" key="1">
    <citation type="journal article" date="2021" name="Hortic Res">
        <title>Chromosome-scale assembly of the Dendrobium chrysotoxum genome enhances the understanding of orchid evolution.</title>
        <authorList>
            <person name="Zhang Y."/>
            <person name="Zhang G.Q."/>
            <person name="Zhang D."/>
            <person name="Liu X.D."/>
            <person name="Xu X.Y."/>
            <person name="Sun W.H."/>
            <person name="Yu X."/>
            <person name="Zhu X."/>
            <person name="Wang Z.W."/>
            <person name="Zhao X."/>
            <person name="Zhong W.Y."/>
            <person name="Chen H."/>
            <person name="Yin W.L."/>
            <person name="Huang T."/>
            <person name="Niu S.C."/>
            <person name="Liu Z.J."/>
        </authorList>
    </citation>
    <scope>NUCLEOTIDE SEQUENCE [LARGE SCALE GENOMIC DNA]</scope>
    <source>
        <strain evidence="1">Lindl</strain>
    </source>
</reference>
<name>A0AAV7G8G4_DENCH</name>
<protein>
    <submittedName>
        <fullName evidence="1">Uncharacterized protein</fullName>
    </submittedName>
</protein>
<evidence type="ECO:0000313" key="2">
    <source>
        <dbReference type="Proteomes" id="UP000775213"/>
    </source>
</evidence>
<dbReference type="Proteomes" id="UP000775213">
    <property type="component" value="Unassembled WGS sequence"/>
</dbReference>
<dbReference type="AlphaFoldDB" id="A0AAV7G8G4"/>
<accession>A0AAV7G8G4</accession>
<gene>
    <name evidence="1" type="ORF">IEQ34_019367</name>
</gene>
<proteinExistence type="predicted"/>
<sequence length="172" mass="19990">MADMLEPLQMKRPELESLDAFQRHLKSEVMPKKFLCWMTFGRRRRRSGIKTIGRMFLPLWLLEAWEAFKIHKKKNSLNKDIMPTGNPILCRQIPFFARGNEVGAEKAYQNASMCRDVAATGVDDDIRPITLLEEPIPYILSRFRYYAITSETRHSSAGAPTSIQPQKTWCLW</sequence>
<keyword evidence="2" id="KW-1185">Reference proteome</keyword>
<evidence type="ECO:0000313" key="1">
    <source>
        <dbReference type="EMBL" id="KAH0452068.1"/>
    </source>
</evidence>
<comment type="caution">
    <text evidence="1">The sequence shown here is derived from an EMBL/GenBank/DDBJ whole genome shotgun (WGS) entry which is preliminary data.</text>
</comment>